<dbReference type="PANTHER" id="PTHR48057">
    <property type="entry name" value="LEUCINE-RICH REPEAT SERINE/THREONINE-PROTEIN KINASE 1"/>
    <property type="match status" value="1"/>
</dbReference>
<dbReference type="InterPro" id="IPR001611">
    <property type="entry name" value="Leu-rich_rpt"/>
</dbReference>
<protein>
    <recommendedName>
        <fullName evidence="4">BACON domain-containing protein</fullName>
    </recommendedName>
</protein>
<feature type="signal peptide" evidence="3">
    <location>
        <begin position="1"/>
        <end position="22"/>
    </location>
</feature>
<dbReference type="RefSeq" id="WP_257940997.1">
    <property type="nucleotide sequence ID" value="NZ_JAMZEE010000039.1"/>
</dbReference>
<dbReference type="AlphaFoldDB" id="A0A9X2SXP1"/>
<dbReference type="InterPro" id="IPR024361">
    <property type="entry name" value="BACON"/>
</dbReference>
<comment type="caution">
    <text evidence="5">The sequence shown here is derived from an EMBL/GenBank/DDBJ whole genome shotgun (WGS) entry which is preliminary data.</text>
</comment>
<name>A0A9X2SXP1_9BACE</name>
<dbReference type="InterPro" id="IPR013783">
    <property type="entry name" value="Ig-like_fold"/>
</dbReference>
<dbReference type="Proteomes" id="UP001143810">
    <property type="component" value="Unassembled WGS sequence"/>
</dbReference>
<accession>A0A9X2SXP1</accession>
<dbReference type="PANTHER" id="PTHR48057:SF7">
    <property type="entry name" value="LEUCINE-RICH REPEAT SERINE_THREONINE-PROTEIN KINASE 1"/>
    <property type="match status" value="1"/>
</dbReference>
<keyword evidence="2" id="KW-0472">Membrane</keyword>
<keyword evidence="1" id="KW-0677">Repeat</keyword>
<sequence length="660" mass="73488">MRNNIYNLLSLFILLSSVVCSCKDDEEPITLSELTFPSTENLNPILPKEGGEASISFTALSKWAVDIIKTETKSTEEEEEEWIIVTPEQGGAGEAIITIKIPTPNDTYTERGATINLVCGETIKKINVIQKGRSEKDDLEEALKLERKALVDLYKMTNGDGWKNNSGWCSEKPVSSWYGVSTDGQGRVTRISMDRNNLIGRFPESIGNLKELRYLRLHNNYLYGELPEGFYDLTKLEYFQVSNTNFGSEGGTIVIDPNNPEAPTLGRNQLSGRISEKIGNLKNLCEFGACQNCFTGELPKAIWTLTKLQALLLTHNHNNETDECLYGEIPEDIGNLKKLRQLWLDGNNFSGKLPEAITTLESLEELIIGYNSFTGELPKEIGNLKRLRQFTCGYNLFTGELPESFYNLTNLDCIDIRGVARGGTAVVWADGVHKVVNSNQFTGEISDKIKHLKKLDSFSISGNKFLGKLPEGIYELPKLRVIDVSDNNISGTLSEKLGNLKTLENFQASACSLSGKIPESIRELKELQNFIIEFNSLEGELPIGITELPKITSIWLQGNNLTGNLPAGLKECGLVIFGNRLSGIIPNDIASWERWKTCNINSDVLQQQEGYGLSLKNDGTQHVFKKIRGNVNIAPRVYQVGNQKVIETEQGRINIPLIPQ</sequence>
<feature type="chain" id="PRO_5040962442" description="BACON domain-containing protein" evidence="3">
    <location>
        <begin position="23"/>
        <end position="660"/>
    </location>
</feature>
<dbReference type="EMBL" id="JAMZEE010000039">
    <property type="protein sequence ID" value="MCR6509238.1"/>
    <property type="molecule type" value="Genomic_DNA"/>
</dbReference>
<feature type="domain" description="BACON" evidence="4">
    <location>
        <begin position="74"/>
        <end position="131"/>
    </location>
</feature>
<dbReference type="FunFam" id="3.80.10.10:FF:000095">
    <property type="entry name" value="LRR receptor-like serine/threonine-protein kinase GSO1"/>
    <property type="match status" value="1"/>
</dbReference>
<evidence type="ECO:0000256" key="1">
    <source>
        <dbReference type="ARBA" id="ARBA00022737"/>
    </source>
</evidence>
<keyword evidence="3" id="KW-0732">Signal</keyword>
<evidence type="ECO:0000259" key="4">
    <source>
        <dbReference type="Pfam" id="PF13004"/>
    </source>
</evidence>
<dbReference type="SUPFAM" id="SSF52047">
    <property type="entry name" value="RNI-like"/>
    <property type="match status" value="1"/>
</dbReference>
<evidence type="ECO:0000256" key="2">
    <source>
        <dbReference type="ARBA" id="ARBA00023136"/>
    </source>
</evidence>
<reference evidence="5" key="2">
    <citation type="submission" date="2022-04" db="EMBL/GenBank/DDBJ databases">
        <authorList>
            <person name="Fokt H."/>
            <person name="Baines J."/>
        </authorList>
    </citation>
    <scope>NUCLEOTIDE SEQUENCE</scope>
    <source>
        <strain evidence="5">KH569_7</strain>
    </source>
</reference>
<evidence type="ECO:0000313" key="5">
    <source>
        <dbReference type="EMBL" id="MCR6509238.1"/>
    </source>
</evidence>
<reference evidence="5" key="1">
    <citation type="journal article" date="2022" name="Arch. Microbiol.">
        <title>Bacteroides muris sp. nov. isolated from the cecum of wild-derived house mice.</title>
        <authorList>
            <person name="Fokt H."/>
            <person name="Unni R."/>
            <person name="Repnik U."/>
            <person name="Schmitz R.A."/>
            <person name="Bramkamp M."/>
            <person name="Baines J.F."/>
            <person name="Unterweger D."/>
        </authorList>
    </citation>
    <scope>NUCLEOTIDE SEQUENCE</scope>
    <source>
        <strain evidence="5">KH569_7</strain>
    </source>
</reference>
<evidence type="ECO:0000256" key="3">
    <source>
        <dbReference type="SAM" id="SignalP"/>
    </source>
</evidence>
<dbReference type="FunFam" id="3.80.10.10:FF:000383">
    <property type="entry name" value="Leucine-rich repeat receptor protein kinase EMS1"/>
    <property type="match status" value="1"/>
</dbReference>
<dbReference type="Pfam" id="PF13004">
    <property type="entry name" value="BACON"/>
    <property type="match status" value="1"/>
</dbReference>
<proteinExistence type="predicted"/>
<evidence type="ECO:0000313" key="6">
    <source>
        <dbReference type="Proteomes" id="UP001143810"/>
    </source>
</evidence>
<organism evidence="5 6">
    <name type="scientific">Bacteroides muris</name>
    <name type="common">ex Fokt et al. 2023</name>
    <dbReference type="NCBI Taxonomy" id="2937417"/>
    <lineage>
        <taxon>Bacteria</taxon>
        <taxon>Pseudomonadati</taxon>
        <taxon>Bacteroidota</taxon>
        <taxon>Bacteroidia</taxon>
        <taxon>Bacteroidales</taxon>
        <taxon>Bacteroidaceae</taxon>
        <taxon>Bacteroides</taxon>
    </lineage>
</organism>
<dbReference type="CDD" id="cd14948">
    <property type="entry name" value="BACON"/>
    <property type="match status" value="1"/>
</dbReference>
<gene>
    <name evidence="5" type="ORF">M1B78_13970</name>
</gene>
<dbReference type="Gene3D" id="2.60.40.10">
    <property type="entry name" value="Immunoglobulins"/>
    <property type="match status" value="1"/>
</dbReference>
<dbReference type="Pfam" id="PF00560">
    <property type="entry name" value="LRR_1"/>
    <property type="match status" value="4"/>
</dbReference>
<dbReference type="Gene3D" id="3.80.10.10">
    <property type="entry name" value="Ribonuclease Inhibitor"/>
    <property type="match status" value="4"/>
</dbReference>
<dbReference type="PROSITE" id="PS51257">
    <property type="entry name" value="PROKAR_LIPOPROTEIN"/>
    <property type="match status" value="1"/>
</dbReference>
<dbReference type="InterPro" id="IPR032675">
    <property type="entry name" value="LRR_dom_sf"/>
</dbReference>
<dbReference type="InterPro" id="IPR052595">
    <property type="entry name" value="LRRC69/RLP"/>
</dbReference>